<evidence type="ECO:0000256" key="1">
    <source>
        <dbReference type="ARBA" id="ARBA00006328"/>
    </source>
</evidence>
<dbReference type="EMBL" id="EU643479">
    <property type="protein sequence ID" value="ACD54692.1"/>
    <property type="molecule type" value="Genomic_DNA"/>
</dbReference>
<dbReference type="InterPro" id="IPR036291">
    <property type="entry name" value="NAD(P)-bd_dom_sf"/>
</dbReference>
<dbReference type="AlphaFoldDB" id="B3G4E4"/>
<keyword evidence="2" id="KW-0521">NADP</keyword>
<organism evidence="5">
    <name type="scientific">Adineta vaga</name>
    <name type="common">Rotifer</name>
    <name type="synonym">Callidina vaga</name>
    <dbReference type="NCBI Taxonomy" id="104782"/>
    <lineage>
        <taxon>Eukaryota</taxon>
        <taxon>Metazoa</taxon>
        <taxon>Spiralia</taxon>
        <taxon>Gnathifera</taxon>
        <taxon>Rotifera</taxon>
        <taxon>Eurotatoria</taxon>
        <taxon>Bdelloidea</taxon>
        <taxon>Adinetida</taxon>
        <taxon>Adinetidae</taxon>
        <taxon>Adineta</taxon>
    </lineage>
</organism>
<proteinExistence type="inferred from homology"/>
<sequence>MLIFLDSIMNMESISNNQFPPAIHTNEKLIILIIGSTGNIGRGILDAFQHSTSFQTAINNNLLEIRATFHSLKSKQLIEQCYPSIKPVELDIDKINVNNRPHDQSIETVFAGVNCLFLQTGYFIKSIIQSKTIIDYAKAVNVEFILHGGVLAQDNTINESFAFHILIEKYIEHLGFKYCHLHPAVYMQVLIGYVGEKVVDLKKNQVELYWTPDYLLTWVDCNDVGKVAASILCDYGSHLSKIYQLTADQVTMEQITRLFSKEFQMDLKYNYINAEHWADLTCNKILENKEISNQDKFSQCDYIHAIKQAFLRHNNNTFDEKWKIYSDLDYLLNHYHWNKTGNKLEEFIKNNRELFLI</sequence>
<dbReference type="PANTHER" id="PTHR42748:SF7">
    <property type="entry name" value="NMRA LIKE REDOX SENSOR 1-RELATED"/>
    <property type="match status" value="1"/>
</dbReference>
<dbReference type="Gene3D" id="3.40.50.720">
    <property type="entry name" value="NAD(P)-binding Rossmann-like Domain"/>
    <property type="match status" value="1"/>
</dbReference>
<evidence type="ECO:0000313" key="5">
    <source>
        <dbReference type="EMBL" id="ACD54692.1"/>
    </source>
</evidence>
<dbReference type="PANTHER" id="PTHR42748">
    <property type="entry name" value="NITROGEN METABOLITE REPRESSION PROTEIN NMRA FAMILY MEMBER"/>
    <property type="match status" value="1"/>
</dbReference>
<evidence type="ECO:0000259" key="4">
    <source>
        <dbReference type="Pfam" id="PF05368"/>
    </source>
</evidence>
<feature type="domain" description="NmrA-like" evidence="4">
    <location>
        <begin position="30"/>
        <end position="311"/>
    </location>
</feature>
<dbReference type="GO" id="GO:0005634">
    <property type="term" value="C:nucleus"/>
    <property type="evidence" value="ECO:0007669"/>
    <property type="project" value="TreeGrafter"/>
</dbReference>
<dbReference type="InterPro" id="IPR051164">
    <property type="entry name" value="NmrA-like_oxidored"/>
</dbReference>
<protein>
    <recommendedName>
        <fullName evidence="3">NmrA-like family domain-containing protein 1</fullName>
    </recommendedName>
</protein>
<evidence type="ECO:0000256" key="2">
    <source>
        <dbReference type="ARBA" id="ARBA00022857"/>
    </source>
</evidence>
<reference evidence="5" key="1">
    <citation type="journal article" date="2008" name="Science">
        <title>Massive horizontal gene transfer in bdelloid rotifers.</title>
        <authorList>
            <person name="Gladyshev E.A."/>
            <person name="Meselson M.S."/>
            <person name="Arkhipova I.R."/>
        </authorList>
    </citation>
    <scope>NUCLEOTIDE SEQUENCE</scope>
</reference>
<comment type="similarity">
    <text evidence="1">Belongs to the NmrA-type oxidoreductase family.</text>
</comment>
<name>B3G4E4_ADIVA</name>
<dbReference type="Pfam" id="PF05368">
    <property type="entry name" value="NmrA"/>
    <property type="match status" value="1"/>
</dbReference>
<accession>B3G4E4</accession>
<dbReference type="InterPro" id="IPR008030">
    <property type="entry name" value="NmrA-like"/>
</dbReference>
<dbReference type="Gene3D" id="3.90.25.10">
    <property type="entry name" value="UDP-galactose 4-epimerase, domain 1"/>
    <property type="match status" value="1"/>
</dbReference>
<dbReference type="SUPFAM" id="SSF51735">
    <property type="entry name" value="NAD(P)-binding Rossmann-fold domains"/>
    <property type="match status" value="1"/>
</dbReference>
<evidence type="ECO:0000256" key="3">
    <source>
        <dbReference type="ARBA" id="ARBA00040296"/>
    </source>
</evidence>